<name>A0A3N4HL17_ASCIM</name>
<reference evidence="1 2" key="1">
    <citation type="journal article" date="2018" name="Nat. Ecol. Evol.">
        <title>Pezizomycetes genomes reveal the molecular basis of ectomycorrhizal truffle lifestyle.</title>
        <authorList>
            <person name="Murat C."/>
            <person name="Payen T."/>
            <person name="Noel B."/>
            <person name="Kuo A."/>
            <person name="Morin E."/>
            <person name="Chen J."/>
            <person name="Kohler A."/>
            <person name="Krizsan K."/>
            <person name="Balestrini R."/>
            <person name="Da Silva C."/>
            <person name="Montanini B."/>
            <person name="Hainaut M."/>
            <person name="Levati E."/>
            <person name="Barry K.W."/>
            <person name="Belfiori B."/>
            <person name="Cichocki N."/>
            <person name="Clum A."/>
            <person name="Dockter R.B."/>
            <person name="Fauchery L."/>
            <person name="Guy J."/>
            <person name="Iotti M."/>
            <person name="Le Tacon F."/>
            <person name="Lindquist E.A."/>
            <person name="Lipzen A."/>
            <person name="Malagnac F."/>
            <person name="Mello A."/>
            <person name="Molinier V."/>
            <person name="Miyauchi S."/>
            <person name="Poulain J."/>
            <person name="Riccioni C."/>
            <person name="Rubini A."/>
            <person name="Sitrit Y."/>
            <person name="Splivallo R."/>
            <person name="Traeger S."/>
            <person name="Wang M."/>
            <person name="Zifcakova L."/>
            <person name="Wipf D."/>
            <person name="Zambonelli A."/>
            <person name="Paolocci F."/>
            <person name="Nowrousian M."/>
            <person name="Ottonello S."/>
            <person name="Baldrian P."/>
            <person name="Spatafora J.W."/>
            <person name="Henrissat B."/>
            <person name="Nagy L.G."/>
            <person name="Aury J.M."/>
            <person name="Wincker P."/>
            <person name="Grigoriev I.V."/>
            <person name="Bonfante P."/>
            <person name="Martin F.M."/>
        </authorList>
    </citation>
    <scope>NUCLEOTIDE SEQUENCE [LARGE SCALE GENOMIC DNA]</scope>
    <source>
        <strain evidence="1 2">RN42</strain>
    </source>
</reference>
<evidence type="ECO:0000313" key="2">
    <source>
        <dbReference type="Proteomes" id="UP000275078"/>
    </source>
</evidence>
<protein>
    <submittedName>
        <fullName evidence="1">Uncharacterized protein</fullName>
    </submittedName>
</protein>
<dbReference type="AlphaFoldDB" id="A0A3N4HL17"/>
<evidence type="ECO:0000313" key="1">
    <source>
        <dbReference type="EMBL" id="RPA74479.1"/>
    </source>
</evidence>
<dbReference type="EMBL" id="ML119789">
    <property type="protein sequence ID" value="RPA74479.1"/>
    <property type="molecule type" value="Genomic_DNA"/>
</dbReference>
<sequence>MPDFFPGGNLGSRNERAQPFTFEFLQLSKHCDRIYFHLTALLCVFRGHIHTATIEYSGTAEEFQCESVYAKNHKAKNGLTHGRCLALFIALTDQLYGRKRYRPELHLDTRIDETTRRVLELRRSSSRAAFLRAWQRDDSDVSSFQQRWDGDKLMRLVISVFVQWSKEMRESMEGAGLALLENDVMKTGRVCCCCLP</sequence>
<organism evidence="1 2">
    <name type="scientific">Ascobolus immersus RN42</name>
    <dbReference type="NCBI Taxonomy" id="1160509"/>
    <lineage>
        <taxon>Eukaryota</taxon>
        <taxon>Fungi</taxon>
        <taxon>Dikarya</taxon>
        <taxon>Ascomycota</taxon>
        <taxon>Pezizomycotina</taxon>
        <taxon>Pezizomycetes</taxon>
        <taxon>Pezizales</taxon>
        <taxon>Ascobolaceae</taxon>
        <taxon>Ascobolus</taxon>
    </lineage>
</organism>
<gene>
    <name evidence="1" type="ORF">BJ508DRAFT_418619</name>
</gene>
<dbReference type="Proteomes" id="UP000275078">
    <property type="component" value="Unassembled WGS sequence"/>
</dbReference>
<accession>A0A3N4HL17</accession>
<keyword evidence="2" id="KW-1185">Reference proteome</keyword>
<proteinExistence type="predicted"/>